<feature type="transmembrane region" description="Helical" evidence="9">
    <location>
        <begin position="244"/>
        <end position="272"/>
    </location>
</feature>
<feature type="transmembrane region" description="Helical" evidence="9">
    <location>
        <begin position="49"/>
        <end position="75"/>
    </location>
</feature>
<dbReference type="AlphaFoldDB" id="A0A0B2A0Z9"/>
<dbReference type="PANTHER" id="PTHR31806">
    <property type="entry name" value="PURINE-CYTOSINE PERMEASE FCY2-RELATED"/>
    <property type="match status" value="1"/>
</dbReference>
<gene>
    <name evidence="10" type="ORF">LK09_14165</name>
</gene>
<feature type="transmembrane region" description="Helical" evidence="9">
    <location>
        <begin position="359"/>
        <end position="377"/>
    </location>
</feature>
<dbReference type="Gene3D" id="1.10.4160.10">
    <property type="entry name" value="Hydantoin permease"/>
    <property type="match status" value="1"/>
</dbReference>
<keyword evidence="11" id="KW-1185">Reference proteome</keyword>
<evidence type="ECO:0000256" key="8">
    <source>
        <dbReference type="SAM" id="MobiDB-lite"/>
    </source>
</evidence>
<evidence type="ECO:0000256" key="6">
    <source>
        <dbReference type="ARBA" id="ARBA00023136"/>
    </source>
</evidence>
<dbReference type="InterPro" id="IPR001248">
    <property type="entry name" value="Pur-cyt_permease"/>
</dbReference>
<organism evidence="10 11">
    <name type="scientific">Microbacterium mangrovi</name>
    <dbReference type="NCBI Taxonomy" id="1348253"/>
    <lineage>
        <taxon>Bacteria</taxon>
        <taxon>Bacillati</taxon>
        <taxon>Actinomycetota</taxon>
        <taxon>Actinomycetes</taxon>
        <taxon>Micrococcales</taxon>
        <taxon>Microbacteriaceae</taxon>
        <taxon>Microbacterium</taxon>
    </lineage>
</organism>
<protein>
    <submittedName>
        <fullName evidence="10">Cytosine permease</fullName>
    </submittedName>
</protein>
<feature type="transmembrane region" description="Helical" evidence="9">
    <location>
        <begin position="174"/>
        <end position="192"/>
    </location>
</feature>
<evidence type="ECO:0000256" key="2">
    <source>
        <dbReference type="ARBA" id="ARBA00008974"/>
    </source>
</evidence>
<feature type="transmembrane region" description="Helical" evidence="9">
    <location>
        <begin position="397"/>
        <end position="418"/>
    </location>
</feature>
<dbReference type="InterPro" id="IPR026030">
    <property type="entry name" value="Pur-cyt_permease_Fcy2/21/22"/>
</dbReference>
<keyword evidence="5 9" id="KW-1133">Transmembrane helix</keyword>
<accession>A0A0B2A0Z9</accession>
<evidence type="ECO:0000313" key="10">
    <source>
        <dbReference type="EMBL" id="KHK96701.1"/>
    </source>
</evidence>
<feature type="transmembrane region" description="Helical" evidence="9">
    <location>
        <begin position="135"/>
        <end position="162"/>
    </location>
</feature>
<evidence type="ECO:0000256" key="3">
    <source>
        <dbReference type="ARBA" id="ARBA00022448"/>
    </source>
</evidence>
<keyword evidence="4 9" id="KW-0812">Transmembrane</keyword>
<keyword evidence="3 7" id="KW-0813">Transport</keyword>
<evidence type="ECO:0000256" key="4">
    <source>
        <dbReference type="ARBA" id="ARBA00022692"/>
    </source>
</evidence>
<feature type="transmembrane region" description="Helical" evidence="9">
    <location>
        <begin position="430"/>
        <end position="452"/>
    </location>
</feature>
<feature type="transmembrane region" description="Helical" evidence="9">
    <location>
        <begin position="292"/>
        <end position="319"/>
    </location>
</feature>
<feature type="transmembrane region" description="Helical" evidence="9">
    <location>
        <begin position="331"/>
        <end position="353"/>
    </location>
</feature>
<dbReference type="GO" id="GO:0022857">
    <property type="term" value="F:transmembrane transporter activity"/>
    <property type="evidence" value="ECO:0007669"/>
    <property type="project" value="InterPro"/>
</dbReference>
<evidence type="ECO:0000313" key="11">
    <source>
        <dbReference type="Proteomes" id="UP000031030"/>
    </source>
</evidence>
<sequence length="481" mass="50330">MTASPTVGASAAPKPLSVEPGGIEAIPPDRRHGSPWQLFSTWTAPNLEFATVFVGVIGVAFFGLDFWSAVAAIVLGNALGSISQGILSTWGPREGLAQLVLSRTAFGLRGNILPAGLNTVMAGLGWFATNSVSGALALTVLTGMPAWLSLIIIVAVQVLLAFVGHDLVQWFERYATYVLGAIFVVAVVTIFLNVNVNAPIKGHAFNFAGFTLTAAAAFGYAAGWNPYASDYSRYLPKDASPKAIAWAAGLGDFIACTVLMAAGAAVALLAGFDPADPTAGFVAPMPPIIRDLTLVAIAIGAIAANALNIYSGAMSFLAAGVRINFGLRRAIVALGFGILGFLIALAAILNASFGQWYENFLLVIAYWIAPWLGIVFVDRFLRRGTSIAELVPDAARYRNAAGIVSMLIAGVISIWLFSNQSFYTGFVAKILPIGDLTPLVGFVLAGALYLLFFRAFKPALGGPLADEPDIVIGVDAADTVA</sequence>
<dbReference type="RefSeq" id="WP_039400750.1">
    <property type="nucleotide sequence ID" value="NZ_JTDK01000013.1"/>
</dbReference>
<evidence type="ECO:0000256" key="5">
    <source>
        <dbReference type="ARBA" id="ARBA00022989"/>
    </source>
</evidence>
<dbReference type="PIRSF" id="PIRSF002744">
    <property type="entry name" value="Pur-cyt_permease"/>
    <property type="match status" value="1"/>
</dbReference>
<evidence type="ECO:0000256" key="1">
    <source>
        <dbReference type="ARBA" id="ARBA00004141"/>
    </source>
</evidence>
<proteinExistence type="inferred from homology"/>
<feature type="transmembrane region" description="Helical" evidence="9">
    <location>
        <begin position="204"/>
        <end position="223"/>
    </location>
</feature>
<dbReference type="STRING" id="1348253.LK09_14165"/>
<evidence type="ECO:0000256" key="9">
    <source>
        <dbReference type="SAM" id="Phobius"/>
    </source>
</evidence>
<dbReference type="Proteomes" id="UP000031030">
    <property type="component" value="Unassembled WGS sequence"/>
</dbReference>
<dbReference type="PANTHER" id="PTHR31806:SF1">
    <property type="entry name" value="PURINE-CYTOSINE PERMEASE FCY2-RELATED"/>
    <property type="match status" value="1"/>
</dbReference>
<comment type="similarity">
    <text evidence="2 7">Belongs to the purine-cytosine permease (2.A.39) family.</text>
</comment>
<dbReference type="Pfam" id="PF02133">
    <property type="entry name" value="Transp_cyt_pur"/>
    <property type="match status" value="1"/>
</dbReference>
<dbReference type="OrthoDB" id="9809167at2"/>
<dbReference type="EMBL" id="JTDK01000013">
    <property type="protein sequence ID" value="KHK96701.1"/>
    <property type="molecule type" value="Genomic_DNA"/>
</dbReference>
<reference evidence="10 11" key="1">
    <citation type="submission" date="2014-11" db="EMBL/GenBank/DDBJ databases">
        <title>Genome sequence of Microbacterium mangrovi MUSC 115(T).</title>
        <authorList>
            <person name="Lee L.-H."/>
        </authorList>
    </citation>
    <scope>NUCLEOTIDE SEQUENCE [LARGE SCALE GENOMIC DNA]</scope>
    <source>
        <strain evidence="10 11">MUSC 115</strain>
    </source>
</reference>
<keyword evidence="6 7" id="KW-0472">Membrane</keyword>
<comment type="caution">
    <text evidence="10">The sequence shown here is derived from an EMBL/GenBank/DDBJ whole genome shotgun (WGS) entry which is preliminary data.</text>
</comment>
<comment type="subcellular location">
    <subcellularLocation>
        <location evidence="1">Membrane</location>
        <topology evidence="1">Multi-pass membrane protein</topology>
    </subcellularLocation>
</comment>
<evidence type="ECO:0000256" key="7">
    <source>
        <dbReference type="PIRNR" id="PIRNR002744"/>
    </source>
</evidence>
<dbReference type="GO" id="GO:0005886">
    <property type="term" value="C:plasma membrane"/>
    <property type="evidence" value="ECO:0007669"/>
    <property type="project" value="TreeGrafter"/>
</dbReference>
<name>A0A0B2A0Z9_9MICO</name>
<feature type="region of interest" description="Disordered" evidence="8">
    <location>
        <begin position="1"/>
        <end position="23"/>
    </location>
</feature>
<feature type="transmembrane region" description="Helical" evidence="9">
    <location>
        <begin position="112"/>
        <end position="129"/>
    </location>
</feature>